<proteinExistence type="predicted"/>
<feature type="transmembrane region" description="Helical" evidence="1">
    <location>
        <begin position="76"/>
        <end position="96"/>
    </location>
</feature>
<reference evidence="3 4" key="1">
    <citation type="submission" date="2015-03" db="EMBL/GenBank/DDBJ databases">
        <title>Genome sequence of Tenacibaculum sp. S2-2, isolated from intestinal microbiota of sea cucumber, Apostichopus japonicas.</title>
        <authorList>
            <person name="Shao Z."/>
            <person name="Wang L."/>
            <person name="Li X."/>
        </authorList>
    </citation>
    <scope>NUCLEOTIDE SEQUENCE [LARGE SCALE GENOMIC DNA]</scope>
    <source>
        <strain evidence="3 4">S2-2</strain>
    </source>
</reference>
<feature type="transmembrane region" description="Helical" evidence="1">
    <location>
        <begin position="6"/>
        <end position="33"/>
    </location>
</feature>
<feature type="domain" description="DUF4126" evidence="2">
    <location>
        <begin position="9"/>
        <end position="180"/>
    </location>
</feature>
<keyword evidence="1" id="KW-0472">Membrane</keyword>
<evidence type="ECO:0000313" key="3">
    <source>
        <dbReference type="EMBL" id="OSY86967.1"/>
    </source>
</evidence>
<dbReference type="OrthoDB" id="288613at2"/>
<dbReference type="EMBL" id="LAPZ01000016">
    <property type="protein sequence ID" value="OSY86967.1"/>
    <property type="molecule type" value="Genomic_DNA"/>
</dbReference>
<keyword evidence="1" id="KW-0812">Transmembrane</keyword>
<accession>A0A1Y2PAZ2</accession>
<dbReference type="Proteomes" id="UP000194221">
    <property type="component" value="Unassembled WGS sequence"/>
</dbReference>
<comment type="caution">
    <text evidence="3">The sequence shown here is derived from an EMBL/GenBank/DDBJ whole genome shotgun (WGS) entry which is preliminary data.</text>
</comment>
<feature type="transmembrane region" description="Helical" evidence="1">
    <location>
        <begin position="45"/>
        <end position="70"/>
    </location>
</feature>
<dbReference type="STRING" id="1635173.WH52_13790"/>
<organism evidence="3 4">
    <name type="scientific">Tenacibaculum holothuriorum</name>
    <dbReference type="NCBI Taxonomy" id="1635173"/>
    <lineage>
        <taxon>Bacteria</taxon>
        <taxon>Pseudomonadati</taxon>
        <taxon>Bacteroidota</taxon>
        <taxon>Flavobacteriia</taxon>
        <taxon>Flavobacteriales</taxon>
        <taxon>Flavobacteriaceae</taxon>
        <taxon>Tenacibaculum</taxon>
    </lineage>
</organism>
<dbReference type="AlphaFoldDB" id="A0A1Y2PAZ2"/>
<evidence type="ECO:0000313" key="4">
    <source>
        <dbReference type="Proteomes" id="UP000194221"/>
    </source>
</evidence>
<dbReference type="Pfam" id="PF13548">
    <property type="entry name" value="DUF4126"/>
    <property type="match status" value="1"/>
</dbReference>
<keyword evidence="4" id="KW-1185">Reference proteome</keyword>
<dbReference type="RefSeq" id="WP_086031558.1">
    <property type="nucleotide sequence ID" value="NZ_LAPZ01000016.1"/>
</dbReference>
<keyword evidence="1" id="KW-1133">Transmembrane helix</keyword>
<name>A0A1Y2PAZ2_9FLAO</name>
<dbReference type="InterPro" id="IPR025196">
    <property type="entry name" value="DUF4126"/>
</dbReference>
<dbReference type="InParanoid" id="A0A1Y2PAZ2"/>
<gene>
    <name evidence="3" type="ORF">WH52_13790</name>
</gene>
<feature type="transmembrane region" description="Helical" evidence="1">
    <location>
        <begin position="152"/>
        <end position="176"/>
    </location>
</feature>
<evidence type="ECO:0000256" key="1">
    <source>
        <dbReference type="SAM" id="Phobius"/>
    </source>
</evidence>
<evidence type="ECO:0000259" key="2">
    <source>
        <dbReference type="Pfam" id="PF13548"/>
    </source>
</evidence>
<protein>
    <submittedName>
        <fullName evidence="3">Membrane protein</fullName>
    </submittedName>
</protein>
<feature type="transmembrane region" description="Helical" evidence="1">
    <location>
        <begin position="103"/>
        <end position="120"/>
    </location>
</feature>
<sequence>MTPETIMSIFLGIGLAASVGFRVFVPLFALSLAGYYNIILLNENWMWVASMPAIITLGIATIAEIFAYYIPWFDNLLDTIAIPLAAVAGTAVMVSTAADLSPIITWSLAIIAGGGTATAIKGTSASTRLTSTATTGGIANPIVSTVETGSSIVMSIFSIFIPVIAIALVILFFFVIRKLYKKIFTTKPKPLANNN</sequence>